<dbReference type="Proteomes" id="UP000799750">
    <property type="component" value="Unassembled WGS sequence"/>
</dbReference>
<accession>A0A6A6Q8Z6</accession>
<dbReference type="InterPro" id="IPR032704">
    <property type="entry name" value="Cms1"/>
</dbReference>
<dbReference type="GO" id="GO:0005634">
    <property type="term" value="C:nucleus"/>
    <property type="evidence" value="ECO:0007669"/>
    <property type="project" value="TreeGrafter"/>
</dbReference>
<feature type="compositionally biased region" description="Basic residues" evidence="1">
    <location>
        <begin position="40"/>
        <end position="53"/>
    </location>
</feature>
<dbReference type="AlphaFoldDB" id="A0A6A6Q8Z6"/>
<keyword evidence="3" id="KW-1185">Reference proteome</keyword>
<feature type="region of interest" description="Disordered" evidence="1">
    <location>
        <begin position="1"/>
        <end position="57"/>
    </location>
</feature>
<dbReference type="PANTHER" id="PTHR24030:SF0">
    <property type="entry name" value="PROTEIN CMSS1"/>
    <property type="match status" value="1"/>
</dbReference>
<dbReference type="InterPro" id="IPR027417">
    <property type="entry name" value="P-loop_NTPase"/>
</dbReference>
<sequence>MSGSDSEGGVPLVEPDINAAATVPVSKKRKREAEAEAEAKKKKKAKQRKKKKPNNILDEDLNEKLGVNVAFARMDAQLLADYINQRTAHYWKDMSSVELEDRFIPARAIQNTNEWEWPRNLEHLAKFLKKSCGKLKPVSTSSKGSPHTLIIAGSGIRAANLARALKDGLPNEGVKAPKVGKLFAKHIKLKDAIEFCSREGMDFGVGTPQRISELLESGALKCSNLKHVVIDASYIDEKKRGILDMKDLHKAVLDLLLRGEFKSSEGSWDDQFRLILY</sequence>
<evidence type="ECO:0000313" key="3">
    <source>
        <dbReference type="Proteomes" id="UP000799750"/>
    </source>
</evidence>
<dbReference type="PANTHER" id="PTHR24030">
    <property type="entry name" value="PROTEIN CMSS1"/>
    <property type="match status" value="1"/>
</dbReference>
<gene>
    <name evidence="2" type="ORF">BU16DRAFT_575842</name>
</gene>
<organism evidence="2 3">
    <name type="scientific">Lophium mytilinum</name>
    <dbReference type="NCBI Taxonomy" id="390894"/>
    <lineage>
        <taxon>Eukaryota</taxon>
        <taxon>Fungi</taxon>
        <taxon>Dikarya</taxon>
        <taxon>Ascomycota</taxon>
        <taxon>Pezizomycotina</taxon>
        <taxon>Dothideomycetes</taxon>
        <taxon>Pleosporomycetidae</taxon>
        <taxon>Mytilinidiales</taxon>
        <taxon>Mytilinidiaceae</taxon>
        <taxon>Lophium</taxon>
    </lineage>
</organism>
<proteinExistence type="predicted"/>
<protein>
    <submittedName>
        <fullName evidence="2">Uncharacterized protein</fullName>
    </submittedName>
</protein>
<dbReference type="OrthoDB" id="1929311at2759"/>
<name>A0A6A6Q8Z6_9PEZI</name>
<dbReference type="Gene3D" id="3.40.50.300">
    <property type="entry name" value="P-loop containing nucleotide triphosphate hydrolases"/>
    <property type="match status" value="1"/>
</dbReference>
<dbReference type="GO" id="GO:0030686">
    <property type="term" value="C:90S preribosome"/>
    <property type="evidence" value="ECO:0007669"/>
    <property type="project" value="TreeGrafter"/>
</dbReference>
<evidence type="ECO:0000256" key="1">
    <source>
        <dbReference type="SAM" id="MobiDB-lite"/>
    </source>
</evidence>
<dbReference type="Pfam" id="PF14617">
    <property type="entry name" value="CMS1"/>
    <property type="match status" value="1"/>
</dbReference>
<reference evidence="2" key="1">
    <citation type="journal article" date="2020" name="Stud. Mycol.">
        <title>101 Dothideomycetes genomes: a test case for predicting lifestyles and emergence of pathogens.</title>
        <authorList>
            <person name="Haridas S."/>
            <person name="Albert R."/>
            <person name="Binder M."/>
            <person name="Bloem J."/>
            <person name="Labutti K."/>
            <person name="Salamov A."/>
            <person name="Andreopoulos B."/>
            <person name="Baker S."/>
            <person name="Barry K."/>
            <person name="Bills G."/>
            <person name="Bluhm B."/>
            <person name="Cannon C."/>
            <person name="Castanera R."/>
            <person name="Culley D."/>
            <person name="Daum C."/>
            <person name="Ezra D."/>
            <person name="Gonzalez J."/>
            <person name="Henrissat B."/>
            <person name="Kuo A."/>
            <person name="Liang C."/>
            <person name="Lipzen A."/>
            <person name="Lutzoni F."/>
            <person name="Magnuson J."/>
            <person name="Mondo S."/>
            <person name="Nolan M."/>
            <person name="Ohm R."/>
            <person name="Pangilinan J."/>
            <person name="Park H.-J."/>
            <person name="Ramirez L."/>
            <person name="Alfaro M."/>
            <person name="Sun H."/>
            <person name="Tritt A."/>
            <person name="Yoshinaga Y."/>
            <person name="Zwiers L.-H."/>
            <person name="Turgeon B."/>
            <person name="Goodwin S."/>
            <person name="Spatafora J."/>
            <person name="Crous P."/>
            <person name="Grigoriev I."/>
        </authorList>
    </citation>
    <scope>NUCLEOTIDE SEQUENCE</scope>
    <source>
        <strain evidence="2">CBS 269.34</strain>
    </source>
</reference>
<dbReference type="EMBL" id="MU004200">
    <property type="protein sequence ID" value="KAF2488850.1"/>
    <property type="molecule type" value="Genomic_DNA"/>
</dbReference>
<evidence type="ECO:0000313" key="2">
    <source>
        <dbReference type="EMBL" id="KAF2488850.1"/>
    </source>
</evidence>